<sequence>MGIDLAEAEKLKIKYGLEEKIQIKIKGEKIEKEKEKGKIFEALVPALVDLIQQIKRYLDYYQTHAFHEHLPPNGKGVSKILLCGGGANLKGLTDFLSLQLKIPTELGNPWINILPEPQKEVRELPFEESLKYTTALGLALRGIKEKLPL</sequence>
<reference evidence="2" key="1">
    <citation type="submission" date="2017-09" db="EMBL/GenBank/DDBJ databases">
        <title>Depth-based differentiation of microbial function through sediment-hosted aquifers and enrichment of novel symbionts in the deep terrestrial subsurface.</title>
        <authorList>
            <person name="Probst A.J."/>
            <person name="Ladd B."/>
            <person name="Jarett J.K."/>
            <person name="Geller-Mcgrath D.E."/>
            <person name="Sieber C.M.K."/>
            <person name="Emerson J.B."/>
            <person name="Anantharaman K."/>
            <person name="Thomas B.C."/>
            <person name="Malmstrom R."/>
            <person name="Stieglmeier M."/>
            <person name="Klingl A."/>
            <person name="Woyke T."/>
            <person name="Ryan C.M."/>
            <person name="Banfield J.F."/>
        </authorList>
    </citation>
    <scope>NUCLEOTIDE SEQUENCE [LARGE SCALE GENOMIC DNA]</scope>
</reference>
<name>A0A2M7EB58_9BACT</name>
<protein>
    <recommendedName>
        <fullName evidence="3">SHS2 domain-containing protein</fullName>
    </recommendedName>
</protein>
<dbReference type="AlphaFoldDB" id="A0A2M7EB58"/>
<proteinExistence type="predicted"/>
<evidence type="ECO:0000313" key="2">
    <source>
        <dbReference type="Proteomes" id="UP000230766"/>
    </source>
</evidence>
<accession>A0A2M7EB58</accession>
<dbReference type="SUPFAM" id="SSF53067">
    <property type="entry name" value="Actin-like ATPase domain"/>
    <property type="match status" value="1"/>
</dbReference>
<organism evidence="1 2">
    <name type="scientific">Candidatus Nealsonbacteria bacterium CG01_land_8_20_14_3_00_12</name>
    <dbReference type="NCBI Taxonomy" id="1974697"/>
    <lineage>
        <taxon>Bacteria</taxon>
        <taxon>Candidatus Nealsoniibacteriota</taxon>
    </lineage>
</organism>
<dbReference type="Proteomes" id="UP000230766">
    <property type="component" value="Unassembled WGS sequence"/>
</dbReference>
<dbReference type="InterPro" id="IPR005883">
    <property type="entry name" value="PilM"/>
</dbReference>
<evidence type="ECO:0008006" key="3">
    <source>
        <dbReference type="Google" id="ProtNLM"/>
    </source>
</evidence>
<dbReference type="Gene3D" id="3.30.420.40">
    <property type="match status" value="1"/>
</dbReference>
<evidence type="ECO:0000313" key="1">
    <source>
        <dbReference type="EMBL" id="PIV64967.1"/>
    </source>
</evidence>
<dbReference type="InterPro" id="IPR043129">
    <property type="entry name" value="ATPase_NBD"/>
</dbReference>
<dbReference type="EMBL" id="PETJ01000055">
    <property type="protein sequence ID" value="PIV64967.1"/>
    <property type="molecule type" value="Genomic_DNA"/>
</dbReference>
<dbReference type="Pfam" id="PF11104">
    <property type="entry name" value="PilM_2"/>
    <property type="match status" value="1"/>
</dbReference>
<comment type="caution">
    <text evidence="1">The sequence shown here is derived from an EMBL/GenBank/DDBJ whole genome shotgun (WGS) entry which is preliminary data.</text>
</comment>
<gene>
    <name evidence="1" type="ORF">COS09_01975</name>
</gene>